<feature type="transmembrane region" description="Helical" evidence="7">
    <location>
        <begin position="239"/>
        <end position="264"/>
    </location>
</feature>
<evidence type="ECO:0000313" key="12">
    <source>
        <dbReference type="Proteomes" id="UP000184533"/>
    </source>
</evidence>
<sequence>MSDTSQRLQWVDMAKGLSILLVVMMYSAFSTGEDTGGIGILHWAIAFATPFRMPEFFLISGLFLSQVIGRDWTRYADRRVVHYLYFYVLWAAIHIVFKVALLAGDPLTAASYLAWAVIEPYGVLWFIYMLAVVSAATKLLHDLRAPHWAVLAIGAVLQMASIHTGSYIIDQFCAFFIYFYAGYALAPQIFKVADWAGRNALLATAGLAVWAVINAALVFSPGFVIAPGHVTMGLAALPGLHLVLALIGTLALCVLAMLLSRLSFMDWLRWLGSKSLIVYLAFVLPMGVFRTILLKLDIITDVSVISVLTMIVAIVAPLVLHWIIERTGWGKFLFERPVWAHLPGAPRRPAPTRAQTAAE</sequence>
<feature type="transmembrane region" description="Helical" evidence="7">
    <location>
        <begin position="148"/>
        <end position="169"/>
    </location>
</feature>
<evidence type="ECO:0000256" key="6">
    <source>
        <dbReference type="ARBA" id="ARBA00023136"/>
    </source>
</evidence>
<dbReference type="GO" id="GO:0005886">
    <property type="term" value="C:plasma membrane"/>
    <property type="evidence" value="ECO:0007669"/>
    <property type="project" value="UniProtKB-SubCell"/>
</dbReference>
<feature type="transmembrane region" description="Helical" evidence="7">
    <location>
        <begin position="12"/>
        <end position="29"/>
    </location>
</feature>
<keyword evidence="11" id="KW-1185">Reference proteome</keyword>
<evidence type="ECO:0000256" key="2">
    <source>
        <dbReference type="ARBA" id="ARBA00007400"/>
    </source>
</evidence>
<keyword evidence="9" id="KW-0808">Transferase</keyword>
<feature type="transmembrane region" description="Helical" evidence="7">
    <location>
        <begin position="84"/>
        <end position="103"/>
    </location>
</feature>
<organism evidence="9 11">
    <name type="scientific">Devosia limi DSM 17137</name>
    <dbReference type="NCBI Taxonomy" id="1121477"/>
    <lineage>
        <taxon>Bacteria</taxon>
        <taxon>Pseudomonadati</taxon>
        <taxon>Pseudomonadota</taxon>
        <taxon>Alphaproteobacteria</taxon>
        <taxon>Hyphomicrobiales</taxon>
        <taxon>Devosiaceae</taxon>
        <taxon>Devosia</taxon>
    </lineage>
</organism>
<dbReference type="OrthoDB" id="9814956at2"/>
<dbReference type="EMBL" id="FQVC01000002">
    <property type="protein sequence ID" value="SHE61273.1"/>
    <property type="molecule type" value="Genomic_DNA"/>
</dbReference>
<dbReference type="RefSeq" id="WP_046137276.1">
    <property type="nucleotide sequence ID" value="NZ_FQVC01000002.1"/>
</dbReference>
<evidence type="ECO:0000313" key="11">
    <source>
        <dbReference type="Proteomes" id="UP000033608"/>
    </source>
</evidence>
<proteinExistence type="inferred from homology"/>
<evidence type="ECO:0000256" key="7">
    <source>
        <dbReference type="SAM" id="Phobius"/>
    </source>
</evidence>
<name>A0A0F5L242_9HYPH</name>
<reference evidence="9 11" key="1">
    <citation type="submission" date="2015-03" db="EMBL/GenBank/DDBJ databases">
        <authorList>
            <person name="Hassan Y.I."/>
            <person name="Lepp D."/>
            <person name="Zhou T."/>
        </authorList>
    </citation>
    <scope>NUCLEOTIDE SEQUENCE [LARGE SCALE GENOMIC DNA]</scope>
    <source>
        <strain evidence="9 11">DSM 17137</strain>
    </source>
</reference>
<gene>
    <name evidence="10" type="ORF">SAMN02745223_00685</name>
    <name evidence="9" type="ORF">VW29_21255</name>
</gene>
<keyword evidence="4 7" id="KW-0812">Transmembrane</keyword>
<dbReference type="EMBL" id="LAJF01000156">
    <property type="protein sequence ID" value="KKB76269.1"/>
    <property type="molecule type" value="Genomic_DNA"/>
</dbReference>
<dbReference type="GO" id="GO:0009246">
    <property type="term" value="P:enterobacterial common antigen biosynthetic process"/>
    <property type="evidence" value="ECO:0007669"/>
    <property type="project" value="TreeGrafter"/>
</dbReference>
<evidence type="ECO:0000313" key="9">
    <source>
        <dbReference type="EMBL" id="KKB76269.1"/>
    </source>
</evidence>
<feature type="transmembrane region" description="Helical" evidence="7">
    <location>
        <begin position="276"/>
        <end position="296"/>
    </location>
</feature>
<dbReference type="Proteomes" id="UP000033608">
    <property type="component" value="Unassembled WGS sequence"/>
</dbReference>
<dbReference type="Pfam" id="PF01757">
    <property type="entry name" value="Acyl_transf_3"/>
    <property type="match status" value="1"/>
</dbReference>
<evidence type="ECO:0000256" key="4">
    <source>
        <dbReference type="ARBA" id="ARBA00022692"/>
    </source>
</evidence>
<dbReference type="Proteomes" id="UP000184533">
    <property type="component" value="Unassembled WGS sequence"/>
</dbReference>
<evidence type="ECO:0000256" key="1">
    <source>
        <dbReference type="ARBA" id="ARBA00004651"/>
    </source>
</evidence>
<dbReference type="InterPro" id="IPR002656">
    <property type="entry name" value="Acyl_transf_3_dom"/>
</dbReference>
<evidence type="ECO:0000259" key="8">
    <source>
        <dbReference type="Pfam" id="PF01757"/>
    </source>
</evidence>
<dbReference type="PATRIC" id="fig|1121477.3.peg.1039"/>
<dbReference type="STRING" id="1121477.SAMN02745223_00685"/>
<feature type="transmembrane region" description="Helical" evidence="7">
    <location>
        <begin position="123"/>
        <end position="141"/>
    </location>
</feature>
<comment type="subcellular location">
    <subcellularLocation>
        <location evidence="1">Cell membrane</location>
        <topology evidence="1">Multi-pass membrane protein</topology>
    </subcellularLocation>
</comment>
<evidence type="ECO:0000256" key="3">
    <source>
        <dbReference type="ARBA" id="ARBA00022475"/>
    </source>
</evidence>
<feature type="transmembrane region" description="Helical" evidence="7">
    <location>
        <begin position="302"/>
        <end position="324"/>
    </location>
</feature>
<evidence type="ECO:0000313" key="10">
    <source>
        <dbReference type="EMBL" id="SHE61273.1"/>
    </source>
</evidence>
<keyword evidence="9" id="KW-0012">Acyltransferase</keyword>
<feature type="domain" description="Acyltransferase 3" evidence="8">
    <location>
        <begin position="9"/>
        <end position="320"/>
    </location>
</feature>
<feature type="transmembrane region" description="Helical" evidence="7">
    <location>
        <begin position="175"/>
        <end position="193"/>
    </location>
</feature>
<keyword evidence="5 7" id="KW-1133">Transmembrane helix</keyword>
<keyword evidence="3" id="KW-1003">Cell membrane</keyword>
<comment type="similarity">
    <text evidence="2">Belongs to the acyltransferase 3 family.</text>
</comment>
<feature type="transmembrane region" description="Helical" evidence="7">
    <location>
        <begin position="41"/>
        <end position="64"/>
    </location>
</feature>
<accession>A0A0F5L242</accession>
<evidence type="ECO:0000256" key="5">
    <source>
        <dbReference type="ARBA" id="ARBA00022989"/>
    </source>
</evidence>
<dbReference type="PANTHER" id="PTHR40074:SF4">
    <property type="entry name" value="INNER MEMBRANE PROTEIN YCFT"/>
    <property type="match status" value="1"/>
</dbReference>
<dbReference type="AlphaFoldDB" id="A0A0F5L242"/>
<protein>
    <submittedName>
        <fullName evidence="9">Acyltransferase</fullName>
    </submittedName>
</protein>
<reference evidence="10 12" key="2">
    <citation type="submission" date="2016-11" db="EMBL/GenBank/DDBJ databases">
        <authorList>
            <person name="Jaros S."/>
            <person name="Januszkiewicz K."/>
            <person name="Wedrychowicz H."/>
        </authorList>
    </citation>
    <scope>NUCLEOTIDE SEQUENCE [LARGE SCALE GENOMIC DNA]</scope>
    <source>
        <strain evidence="10 12">DSM 17137</strain>
    </source>
</reference>
<dbReference type="PANTHER" id="PTHR40074">
    <property type="entry name" value="O-ACETYLTRANSFERASE WECH"/>
    <property type="match status" value="1"/>
</dbReference>
<keyword evidence="6 7" id="KW-0472">Membrane</keyword>
<feature type="transmembrane region" description="Helical" evidence="7">
    <location>
        <begin position="200"/>
        <end position="219"/>
    </location>
</feature>
<dbReference type="GO" id="GO:0016413">
    <property type="term" value="F:O-acetyltransferase activity"/>
    <property type="evidence" value="ECO:0007669"/>
    <property type="project" value="TreeGrafter"/>
</dbReference>